<organism evidence="9 10">
    <name type="scientific">Sphingomonas mucosissima</name>
    <dbReference type="NCBI Taxonomy" id="370959"/>
    <lineage>
        <taxon>Bacteria</taxon>
        <taxon>Pseudomonadati</taxon>
        <taxon>Pseudomonadota</taxon>
        <taxon>Alphaproteobacteria</taxon>
        <taxon>Sphingomonadales</taxon>
        <taxon>Sphingomonadaceae</taxon>
        <taxon>Sphingomonas</taxon>
    </lineage>
</organism>
<feature type="domain" description="ComEC/Rec2-related protein" evidence="7">
    <location>
        <begin position="249"/>
        <end position="531"/>
    </location>
</feature>
<evidence type="ECO:0000313" key="9">
    <source>
        <dbReference type="EMBL" id="OWK32165.1"/>
    </source>
</evidence>
<dbReference type="GO" id="GO:0005886">
    <property type="term" value="C:plasma membrane"/>
    <property type="evidence" value="ECO:0007669"/>
    <property type="project" value="UniProtKB-SubCell"/>
</dbReference>
<comment type="subcellular location">
    <subcellularLocation>
        <location evidence="1">Cell membrane</location>
        <topology evidence="1">Multi-pass membrane protein</topology>
    </subcellularLocation>
</comment>
<keyword evidence="5 6" id="KW-0472">Membrane</keyword>
<evidence type="ECO:0000259" key="7">
    <source>
        <dbReference type="Pfam" id="PF03772"/>
    </source>
</evidence>
<evidence type="ECO:0000259" key="8">
    <source>
        <dbReference type="Pfam" id="PF13567"/>
    </source>
</evidence>
<comment type="caution">
    <text evidence="9">The sequence shown here is derived from an EMBL/GenBank/DDBJ whole genome shotgun (WGS) entry which is preliminary data.</text>
</comment>
<dbReference type="PANTHER" id="PTHR30619">
    <property type="entry name" value="DNA INTERNALIZATION/COMPETENCE PROTEIN COMEC/REC2"/>
    <property type="match status" value="1"/>
</dbReference>
<dbReference type="Pfam" id="PF03772">
    <property type="entry name" value="Competence"/>
    <property type="match status" value="1"/>
</dbReference>
<dbReference type="RefSeq" id="WP_211275692.1">
    <property type="nucleotide sequence ID" value="NZ_NBBJ01000001.1"/>
</dbReference>
<feature type="transmembrane region" description="Helical" evidence="6">
    <location>
        <begin position="308"/>
        <end position="326"/>
    </location>
</feature>
<keyword evidence="2" id="KW-1003">Cell membrane</keyword>
<feature type="transmembrane region" description="Helical" evidence="6">
    <location>
        <begin position="34"/>
        <end position="52"/>
    </location>
</feature>
<dbReference type="InterPro" id="IPR052159">
    <property type="entry name" value="Competence_DNA_uptake"/>
</dbReference>
<evidence type="ECO:0000256" key="3">
    <source>
        <dbReference type="ARBA" id="ARBA00022692"/>
    </source>
</evidence>
<feature type="transmembrane region" description="Helical" evidence="6">
    <location>
        <begin position="332"/>
        <end position="349"/>
    </location>
</feature>
<sequence>MATTAAQPPSTHLPALQTARTWLAGRLEAERDQLPLWLPVMVGAGVAAWFALPNSGAWRAALLSGLAIAFFAAAVGKGGRGGRAVTVGGVAFSLGVALIWAKADRAAAPVLQRPVIVRVVGRIERVDQLPARGLVRLRLSDLQWIDRAPLYAPDRIRVNVADRDKPAGLVPKARVELRARLMPPPAPAVPGAYDFARVAWFDGIGATGRALGPVRIVSGGDLREPVRTRLSRHILSQVSGSPGGIAAALATGDTGGIDDADQEAMRASGLAHLLSVSGLHITAAVGITMLMASRLLALNMRLAITGRVPLLAAMCGAVAALGYTWLTGSEVPTVRSCIAALLVLAAMAIGREALTLRLVATGALVVLLLWPETLAGPSFQLSFAAVTAIIALSEHPRVRTWFAPRDDGWRGRFLRGGASLLLTGLVVEFALMPIAVFHFHKAGIYGALANIVAIPLTTFVVMPLEAIALLLDAVHLGAPIWWLAGRALELLLWIAHTTASAPGATTALPVMPWTAFALIVGGGLWLALWRTDWRRLGIVPVVIGVGWTLLTPAPDVLVTGDGRHAALRMSDGRIALLRDRAGDYARSTLAEAGGADEVPVALSDQAAAQCSRDLCRATLSAGGRQWRVLATKSSYLVPIADMIAACRSADIVVSDRRLPRGCTPRWLRLDRTALSQTGGVAITLATGNVRTVYRPGDAHPWVLAAMNAASAHKPRRSSNRRPIDTSR</sequence>
<keyword evidence="10" id="KW-1185">Reference proteome</keyword>
<feature type="transmembrane region" description="Helical" evidence="6">
    <location>
        <begin position="58"/>
        <end position="76"/>
    </location>
</feature>
<feature type="transmembrane region" description="Helical" evidence="6">
    <location>
        <begin position="270"/>
        <end position="296"/>
    </location>
</feature>
<evidence type="ECO:0000256" key="1">
    <source>
        <dbReference type="ARBA" id="ARBA00004651"/>
    </source>
</evidence>
<dbReference type="EMBL" id="NBBJ01000001">
    <property type="protein sequence ID" value="OWK32165.1"/>
    <property type="molecule type" value="Genomic_DNA"/>
</dbReference>
<evidence type="ECO:0000256" key="5">
    <source>
        <dbReference type="ARBA" id="ARBA00023136"/>
    </source>
</evidence>
<feature type="transmembrane region" description="Helical" evidence="6">
    <location>
        <begin position="83"/>
        <end position="101"/>
    </location>
</feature>
<feature type="transmembrane region" description="Helical" evidence="6">
    <location>
        <begin position="354"/>
        <end position="371"/>
    </location>
</feature>
<dbReference type="PANTHER" id="PTHR30619:SF1">
    <property type="entry name" value="RECOMBINATION PROTEIN 2"/>
    <property type="match status" value="1"/>
</dbReference>
<dbReference type="Proteomes" id="UP000197783">
    <property type="component" value="Unassembled WGS sequence"/>
</dbReference>
<protein>
    <submittedName>
        <fullName evidence="9">ComEC family competence protein</fullName>
    </submittedName>
</protein>
<evidence type="ECO:0000256" key="6">
    <source>
        <dbReference type="SAM" id="Phobius"/>
    </source>
</evidence>
<keyword evidence="4 6" id="KW-1133">Transmembrane helix</keyword>
<dbReference type="Pfam" id="PF13567">
    <property type="entry name" value="DUF4131"/>
    <property type="match status" value="1"/>
</dbReference>
<name>A0A245ZQY4_9SPHN</name>
<keyword evidence="3 6" id="KW-0812">Transmembrane</keyword>
<gene>
    <name evidence="9" type="ORF">SPMU_04860</name>
</gene>
<evidence type="ECO:0000256" key="2">
    <source>
        <dbReference type="ARBA" id="ARBA00022475"/>
    </source>
</evidence>
<accession>A0A245ZQY4</accession>
<dbReference type="InterPro" id="IPR004477">
    <property type="entry name" value="ComEC_N"/>
</dbReference>
<feature type="transmembrane region" description="Helical" evidence="6">
    <location>
        <begin position="413"/>
        <end position="436"/>
    </location>
</feature>
<proteinExistence type="predicted"/>
<dbReference type="InterPro" id="IPR025405">
    <property type="entry name" value="DUF4131"/>
</dbReference>
<feature type="transmembrane region" description="Helical" evidence="6">
    <location>
        <begin position="507"/>
        <end position="528"/>
    </location>
</feature>
<feature type="transmembrane region" description="Helical" evidence="6">
    <location>
        <begin position="442"/>
        <end position="464"/>
    </location>
</feature>
<feature type="domain" description="DUF4131" evidence="8">
    <location>
        <begin position="57"/>
        <end position="213"/>
    </location>
</feature>
<dbReference type="AlphaFoldDB" id="A0A245ZQY4"/>
<evidence type="ECO:0000313" key="10">
    <source>
        <dbReference type="Proteomes" id="UP000197783"/>
    </source>
</evidence>
<dbReference type="NCBIfam" id="TIGR00360">
    <property type="entry name" value="ComEC_N-term"/>
    <property type="match status" value="1"/>
</dbReference>
<reference evidence="9 10" key="1">
    <citation type="submission" date="2017-03" db="EMBL/GenBank/DDBJ databases">
        <title>Genome sequence of Sphingomonas mucosissima DSM 17494.</title>
        <authorList>
            <person name="Poehlein A."/>
            <person name="Wuebbeler J.H."/>
            <person name="Steinbuechel A."/>
            <person name="Daniel R."/>
        </authorList>
    </citation>
    <scope>NUCLEOTIDE SEQUENCE [LARGE SCALE GENOMIC DNA]</scope>
    <source>
        <strain evidence="9 10">DSM 17494</strain>
    </source>
</reference>
<evidence type="ECO:0000256" key="4">
    <source>
        <dbReference type="ARBA" id="ARBA00022989"/>
    </source>
</evidence>